<proteinExistence type="predicted"/>
<dbReference type="EMBL" id="CP069450">
    <property type="protein sequence ID" value="QRO49519.1"/>
    <property type="molecule type" value="Genomic_DNA"/>
</dbReference>
<sequence length="251" mass="29073">MKKLYIVLVVLFVVVLGACDEREIEIFTDENEIYFEKFYMNEVYPGLAQADSTVASFFFYPDGTQNIEAPLTILLSGDSLKEDQMFRLKVVEEETTAHADEYTIDPEYTFHANTISKDSNDIRDVIYIKFHRSARLETMENGVTLVVEIIPNENLKLGQVERTRAKLILTTATAKPTWWNDEVTSNLLGDYSTKKYKLFLNEIDKKAEMSEELIREHPDKAIQLTLEFKNWLLRQNPVILDEDNEPMEVAL</sequence>
<reference evidence="1 2" key="1">
    <citation type="submission" date="2021-02" db="EMBL/GenBank/DDBJ databases">
        <title>FDA dAtabase for Regulatory Grade micrObial Sequences (FDA-ARGOS): Supporting development and validation of Infectious Disease Dx tests.</title>
        <authorList>
            <person name="Carlson P."/>
            <person name="Fischbach M."/>
            <person name="Hastie J."/>
            <person name="Bilen M."/>
            <person name="Cheng A."/>
            <person name="Tallon L."/>
            <person name="Sadzewicz L."/>
            <person name="Zhao X."/>
            <person name="Boylan J."/>
            <person name="Ott S."/>
            <person name="Bowen H."/>
            <person name="Vavikolanu K."/>
            <person name="Mehta A."/>
            <person name="Aluvathingal J."/>
            <person name="Nadendla S."/>
            <person name="Yan Y."/>
            <person name="Sichtig H."/>
        </authorList>
    </citation>
    <scope>NUCLEOTIDE SEQUENCE [LARGE SCALE GENOMIC DNA]</scope>
    <source>
        <strain evidence="1 2">FDAARGOS_1229</strain>
    </source>
</reference>
<dbReference type="PROSITE" id="PS51257">
    <property type="entry name" value="PROKAR_LIPOPROTEIN"/>
    <property type="match status" value="1"/>
</dbReference>
<name>A0ABX7H3C5_9BACT</name>
<accession>A0ABX7H3C5</accession>
<evidence type="ECO:0000313" key="1">
    <source>
        <dbReference type="EMBL" id="QRO49519.1"/>
    </source>
</evidence>
<organism evidence="1 2">
    <name type="scientific">Butyricimonas virosa</name>
    <dbReference type="NCBI Taxonomy" id="544645"/>
    <lineage>
        <taxon>Bacteria</taxon>
        <taxon>Pseudomonadati</taxon>
        <taxon>Bacteroidota</taxon>
        <taxon>Bacteroidia</taxon>
        <taxon>Bacteroidales</taxon>
        <taxon>Odoribacteraceae</taxon>
        <taxon>Butyricimonas</taxon>
    </lineage>
</organism>
<dbReference type="Proteomes" id="UP000654720">
    <property type="component" value="Chromosome"/>
</dbReference>
<keyword evidence="2" id="KW-1185">Reference proteome</keyword>
<dbReference type="Pfam" id="PF16132">
    <property type="entry name" value="DUF4843"/>
    <property type="match status" value="1"/>
</dbReference>
<gene>
    <name evidence="1" type="ORF">I6J59_16660</name>
</gene>
<dbReference type="RefSeq" id="WP_027199937.1">
    <property type="nucleotide sequence ID" value="NZ_CAMXLP010000043.1"/>
</dbReference>
<dbReference type="InterPro" id="IPR032299">
    <property type="entry name" value="DUF4843"/>
</dbReference>
<evidence type="ECO:0000313" key="2">
    <source>
        <dbReference type="Proteomes" id="UP000654720"/>
    </source>
</evidence>
<dbReference type="GeneID" id="93097789"/>
<protein>
    <submittedName>
        <fullName evidence="1">DUF4843 domain-containing protein</fullName>
    </submittedName>
</protein>